<dbReference type="RefSeq" id="XP_001010832.1">
    <property type="nucleotide sequence ID" value="XM_001010832.1"/>
</dbReference>
<dbReference type="InterPro" id="IPR032675">
    <property type="entry name" value="LRR_dom_sf"/>
</dbReference>
<dbReference type="Gene3D" id="3.80.10.10">
    <property type="entry name" value="Ribonuclease Inhibitor"/>
    <property type="match status" value="2"/>
</dbReference>
<keyword evidence="2" id="KW-1185">Reference proteome</keyword>
<dbReference type="AlphaFoldDB" id="Q22YT4"/>
<dbReference type="Proteomes" id="UP000009168">
    <property type="component" value="Unassembled WGS sequence"/>
</dbReference>
<name>Q22YT4_TETTS</name>
<dbReference type="EMBL" id="GG662798">
    <property type="protein sequence ID" value="EAR90587.1"/>
    <property type="molecule type" value="Genomic_DNA"/>
</dbReference>
<gene>
    <name evidence="1" type="ORF">TTHERM_00122360</name>
</gene>
<proteinExistence type="predicted"/>
<evidence type="ECO:0000313" key="1">
    <source>
        <dbReference type="EMBL" id="EAR90587.1"/>
    </source>
</evidence>
<dbReference type="OrthoDB" id="120976at2759"/>
<dbReference type="SUPFAM" id="SSF52047">
    <property type="entry name" value="RNI-like"/>
    <property type="match status" value="1"/>
</dbReference>
<evidence type="ECO:0000313" key="2">
    <source>
        <dbReference type="Proteomes" id="UP000009168"/>
    </source>
</evidence>
<accession>Q22YT4</accession>
<dbReference type="InParanoid" id="Q22YT4"/>
<dbReference type="HOGENOM" id="CLU_632385_0_0_1"/>
<sequence>MFSIDIRDKETIDKLKLSIPQDEIQGGVEIIVSNQISEADKNNIIDSFSEEKLKELLEKAQTIKIELFKEDSDQLENLMSYFLEHLKINKLQIVSRESDIKISTLTYCLQIIQKTKDQLQSLSIDFSKSNSNVEILHKIGDNLQGLSELTHFYFNFSSNPIGKAKELGKFGKQLEQNSKINKLIELSINMSNMHMGHANVHSYTEFIMKNGQTLKKLDLNLENCSIEKKGTESIKKMIQNVCQVQEFKLNISNNGLMDLFIKDMLRAFTLKNDYQIQRIEILLSGNYLSHEVCEFIHSTFVHNSLSSMTYLHLNLSKNKINNKALEYLSKILEDSNNLKQFKLDVSNSREKIEGINRIVESLNKAKNVQDIQIGIRGLGIQRTDIQNFIQQIENVKYLQLSRFILDIDDSLLQNSDSPFSIVKKDLIFINQSFI</sequence>
<dbReference type="GeneID" id="7833215"/>
<reference evidence="2" key="1">
    <citation type="journal article" date="2006" name="PLoS Biol.">
        <title>Macronuclear genome sequence of the ciliate Tetrahymena thermophila, a model eukaryote.</title>
        <authorList>
            <person name="Eisen J.A."/>
            <person name="Coyne R.S."/>
            <person name="Wu M."/>
            <person name="Wu D."/>
            <person name="Thiagarajan M."/>
            <person name="Wortman J.R."/>
            <person name="Badger J.H."/>
            <person name="Ren Q."/>
            <person name="Amedeo P."/>
            <person name="Jones K.M."/>
            <person name="Tallon L.J."/>
            <person name="Delcher A.L."/>
            <person name="Salzberg S.L."/>
            <person name="Silva J.C."/>
            <person name="Haas B.J."/>
            <person name="Majoros W.H."/>
            <person name="Farzad M."/>
            <person name="Carlton J.M."/>
            <person name="Smith R.K. Jr."/>
            <person name="Garg J."/>
            <person name="Pearlman R.E."/>
            <person name="Karrer K.M."/>
            <person name="Sun L."/>
            <person name="Manning G."/>
            <person name="Elde N.C."/>
            <person name="Turkewitz A.P."/>
            <person name="Asai D.J."/>
            <person name="Wilkes D.E."/>
            <person name="Wang Y."/>
            <person name="Cai H."/>
            <person name="Collins K."/>
            <person name="Stewart B.A."/>
            <person name="Lee S.R."/>
            <person name="Wilamowska K."/>
            <person name="Weinberg Z."/>
            <person name="Ruzzo W.L."/>
            <person name="Wloga D."/>
            <person name="Gaertig J."/>
            <person name="Frankel J."/>
            <person name="Tsao C.-C."/>
            <person name="Gorovsky M.A."/>
            <person name="Keeling P.J."/>
            <person name="Waller R.F."/>
            <person name="Patron N.J."/>
            <person name="Cherry J.M."/>
            <person name="Stover N.A."/>
            <person name="Krieger C.J."/>
            <person name="del Toro C."/>
            <person name="Ryder H.F."/>
            <person name="Williamson S.C."/>
            <person name="Barbeau R.A."/>
            <person name="Hamilton E.P."/>
            <person name="Orias E."/>
        </authorList>
    </citation>
    <scope>NUCLEOTIDE SEQUENCE [LARGE SCALE GENOMIC DNA]</scope>
    <source>
        <strain evidence="2">SB210</strain>
    </source>
</reference>
<dbReference type="KEGG" id="tet:TTHERM_00122360"/>
<organism evidence="1 2">
    <name type="scientific">Tetrahymena thermophila (strain SB210)</name>
    <dbReference type="NCBI Taxonomy" id="312017"/>
    <lineage>
        <taxon>Eukaryota</taxon>
        <taxon>Sar</taxon>
        <taxon>Alveolata</taxon>
        <taxon>Ciliophora</taxon>
        <taxon>Intramacronucleata</taxon>
        <taxon>Oligohymenophorea</taxon>
        <taxon>Hymenostomatida</taxon>
        <taxon>Tetrahymenina</taxon>
        <taxon>Tetrahymenidae</taxon>
        <taxon>Tetrahymena</taxon>
    </lineage>
</organism>
<evidence type="ECO:0008006" key="3">
    <source>
        <dbReference type="Google" id="ProtNLM"/>
    </source>
</evidence>
<protein>
    <recommendedName>
        <fullName evidence="3">Kinase domain protein</fullName>
    </recommendedName>
</protein>